<accession>A0A7X0MIH1</accession>
<evidence type="ECO:0000313" key="3">
    <source>
        <dbReference type="Proteomes" id="UP000521017"/>
    </source>
</evidence>
<keyword evidence="1" id="KW-0472">Membrane</keyword>
<gene>
    <name evidence="2" type="ORF">HDF25_002065</name>
</gene>
<evidence type="ECO:0000256" key="1">
    <source>
        <dbReference type="SAM" id="Phobius"/>
    </source>
</evidence>
<dbReference type="Proteomes" id="UP000521017">
    <property type="component" value="Unassembled WGS sequence"/>
</dbReference>
<name>A0A7X0MIH1_9SPHI</name>
<proteinExistence type="predicted"/>
<protein>
    <submittedName>
        <fullName evidence="2">Uncharacterized protein</fullName>
    </submittedName>
</protein>
<dbReference type="AlphaFoldDB" id="A0A7X0MIH1"/>
<sequence length="186" mass="21163">MKYIKRKKRYPRHQHLDFLSQILSCFAIGSLFFLAIGMKGIDNYMDWFLFSVTMIITGFLFATILYIILSFFIPDVRSYKNAKGIGLLFPLALAFSFIFFGIGSIINESSNNNSECKEYIIHDLGRGGSRQKTDFVLINNGNKTERLSFGSDFNKVHHVGDTINLCLITGGLGFKYYKINTSLTAY</sequence>
<feature type="transmembrane region" description="Helical" evidence="1">
    <location>
        <begin position="47"/>
        <end position="73"/>
    </location>
</feature>
<dbReference type="EMBL" id="JACHCC010000005">
    <property type="protein sequence ID" value="MBB6499921.1"/>
    <property type="molecule type" value="Genomic_DNA"/>
</dbReference>
<comment type="caution">
    <text evidence="2">The sequence shown here is derived from an EMBL/GenBank/DDBJ whole genome shotgun (WGS) entry which is preliminary data.</text>
</comment>
<keyword evidence="1" id="KW-0812">Transmembrane</keyword>
<organism evidence="2 3">
    <name type="scientific">Pedobacter cryoconitis</name>
    <dbReference type="NCBI Taxonomy" id="188932"/>
    <lineage>
        <taxon>Bacteria</taxon>
        <taxon>Pseudomonadati</taxon>
        <taxon>Bacteroidota</taxon>
        <taxon>Sphingobacteriia</taxon>
        <taxon>Sphingobacteriales</taxon>
        <taxon>Sphingobacteriaceae</taxon>
        <taxon>Pedobacter</taxon>
    </lineage>
</organism>
<dbReference type="RefSeq" id="WP_184624646.1">
    <property type="nucleotide sequence ID" value="NZ_JACHCC010000005.1"/>
</dbReference>
<feature type="transmembrane region" description="Helical" evidence="1">
    <location>
        <begin position="21"/>
        <end position="41"/>
    </location>
</feature>
<reference evidence="2 3" key="1">
    <citation type="submission" date="2020-08" db="EMBL/GenBank/DDBJ databases">
        <title>Genomic Encyclopedia of Type Strains, Phase IV (KMG-V): Genome sequencing to study the core and pangenomes of soil and plant-associated prokaryotes.</title>
        <authorList>
            <person name="Whitman W."/>
        </authorList>
    </citation>
    <scope>NUCLEOTIDE SEQUENCE [LARGE SCALE GENOMIC DNA]</scope>
    <source>
        <strain evidence="2 3">M2T3</strain>
    </source>
</reference>
<feature type="transmembrane region" description="Helical" evidence="1">
    <location>
        <begin position="85"/>
        <end position="106"/>
    </location>
</feature>
<keyword evidence="1" id="KW-1133">Transmembrane helix</keyword>
<evidence type="ECO:0000313" key="2">
    <source>
        <dbReference type="EMBL" id="MBB6499921.1"/>
    </source>
</evidence>